<reference evidence="9" key="1">
    <citation type="submission" date="2014-09" db="EMBL/GenBank/DDBJ databases">
        <authorList>
            <person name="Magalhaes I.L.F."/>
            <person name="Oliveira U."/>
            <person name="Santos F.R."/>
            <person name="Vidigal T.H.D.A."/>
            <person name="Brescovit A.D."/>
            <person name="Santos A.J."/>
        </authorList>
    </citation>
    <scope>NUCLEOTIDE SEQUENCE</scope>
    <source>
        <tissue evidence="9">Shoot tissue taken approximately 20 cm above the soil surface</tissue>
    </source>
</reference>
<keyword evidence="1" id="KW-0805">Transcription regulation</keyword>
<dbReference type="Pfam" id="PF00249">
    <property type="entry name" value="Myb_DNA-binding"/>
    <property type="match status" value="1"/>
</dbReference>
<dbReference type="InterPro" id="IPR006447">
    <property type="entry name" value="Myb_dom_plants"/>
</dbReference>
<feature type="region of interest" description="Disordered" evidence="5">
    <location>
        <begin position="1"/>
        <end position="23"/>
    </location>
</feature>
<dbReference type="PROSITE" id="PS51294">
    <property type="entry name" value="HTH_MYB"/>
    <property type="match status" value="1"/>
</dbReference>
<feature type="compositionally biased region" description="Basic and acidic residues" evidence="5">
    <location>
        <begin position="196"/>
        <end position="211"/>
    </location>
</feature>
<evidence type="ECO:0000256" key="1">
    <source>
        <dbReference type="ARBA" id="ARBA00023015"/>
    </source>
</evidence>
<feature type="compositionally biased region" description="Basic and acidic residues" evidence="5">
    <location>
        <begin position="240"/>
        <end position="251"/>
    </location>
</feature>
<dbReference type="SUPFAM" id="SSF46689">
    <property type="entry name" value="Homeodomain-like"/>
    <property type="match status" value="2"/>
</dbReference>
<evidence type="ECO:0000256" key="5">
    <source>
        <dbReference type="SAM" id="MobiDB-lite"/>
    </source>
</evidence>
<dbReference type="AlphaFoldDB" id="A0A0A8Z2S6"/>
<keyword evidence="3" id="KW-0804">Transcription</keyword>
<evidence type="ECO:0000256" key="4">
    <source>
        <dbReference type="ARBA" id="ARBA00023242"/>
    </source>
</evidence>
<feature type="domain" description="Myb-like" evidence="6">
    <location>
        <begin position="143"/>
        <end position="195"/>
    </location>
</feature>
<dbReference type="PANTHER" id="PTHR44042">
    <property type="entry name" value="DUPLICATED HOMEODOMAIN-LIKE SUPERFAMILY PROTEIN-RELATED"/>
    <property type="match status" value="1"/>
</dbReference>
<feature type="compositionally biased region" description="Basic residues" evidence="5">
    <location>
        <begin position="136"/>
        <end position="145"/>
    </location>
</feature>
<sequence>MSHDMSTAAAPPPTPAASPEPTWTRRDDKLLELFVFSPVYPRWDRVAVHLGGKTLAQARERFQRMVSELRHVLDALEEVDTPREWDMPQIVATTAAPVAEQVQAVVPAPSVAPGDDSAALTPTAGGGDRPEERQGRKERKRGGTRKKPEMWTKEEHRLFLEGLEKYGKGKWKTMASEHLRTKSASQIASHHQKYRNRTEQRKRNDCKRGSIHDITMPTSAAVAGGDRALARKEDVVVARAEGEAPGEDGRGPAEVGETTLDRPAAVEEFPGEYDPGTLFT</sequence>
<evidence type="ECO:0000256" key="3">
    <source>
        <dbReference type="ARBA" id="ARBA00023163"/>
    </source>
</evidence>
<dbReference type="PANTHER" id="PTHR44042:SF62">
    <property type="entry name" value="OS02G0511200 PROTEIN"/>
    <property type="match status" value="1"/>
</dbReference>
<dbReference type="InterPro" id="IPR017884">
    <property type="entry name" value="SANT_dom"/>
</dbReference>
<evidence type="ECO:0000259" key="6">
    <source>
        <dbReference type="PROSITE" id="PS50090"/>
    </source>
</evidence>
<feature type="region of interest" description="Disordered" evidence="5">
    <location>
        <begin position="181"/>
        <end position="211"/>
    </location>
</feature>
<name>A0A0A8Z2S6_ARUDO</name>
<evidence type="ECO:0000256" key="2">
    <source>
        <dbReference type="ARBA" id="ARBA00023125"/>
    </source>
</evidence>
<evidence type="ECO:0000259" key="8">
    <source>
        <dbReference type="PROSITE" id="PS51294"/>
    </source>
</evidence>
<accession>A0A0A8Z2S6</accession>
<feature type="region of interest" description="Disordered" evidence="5">
    <location>
        <begin position="240"/>
        <end position="280"/>
    </location>
</feature>
<dbReference type="GO" id="GO:0003677">
    <property type="term" value="F:DNA binding"/>
    <property type="evidence" value="ECO:0007669"/>
    <property type="project" value="UniProtKB-KW"/>
</dbReference>
<reference evidence="9" key="2">
    <citation type="journal article" date="2015" name="Data Brief">
        <title>Shoot transcriptome of the giant reed, Arundo donax.</title>
        <authorList>
            <person name="Barrero R.A."/>
            <person name="Guerrero F.D."/>
            <person name="Moolhuijzen P."/>
            <person name="Goolsby J.A."/>
            <person name="Tidwell J."/>
            <person name="Bellgard S.E."/>
            <person name="Bellgard M.I."/>
        </authorList>
    </citation>
    <scope>NUCLEOTIDE SEQUENCE</scope>
    <source>
        <tissue evidence="9">Shoot tissue taken approximately 20 cm above the soil surface</tissue>
    </source>
</reference>
<protein>
    <recommendedName>
        <fullName evidence="10">HTH myb-type domain-containing protein</fullName>
    </recommendedName>
</protein>
<keyword evidence="4" id="KW-0539">Nucleus</keyword>
<organism evidence="9">
    <name type="scientific">Arundo donax</name>
    <name type="common">Giant reed</name>
    <name type="synonym">Donax arundinaceus</name>
    <dbReference type="NCBI Taxonomy" id="35708"/>
    <lineage>
        <taxon>Eukaryota</taxon>
        <taxon>Viridiplantae</taxon>
        <taxon>Streptophyta</taxon>
        <taxon>Embryophyta</taxon>
        <taxon>Tracheophyta</taxon>
        <taxon>Spermatophyta</taxon>
        <taxon>Magnoliopsida</taxon>
        <taxon>Liliopsida</taxon>
        <taxon>Poales</taxon>
        <taxon>Poaceae</taxon>
        <taxon>PACMAD clade</taxon>
        <taxon>Arundinoideae</taxon>
        <taxon>Arundineae</taxon>
        <taxon>Arundo</taxon>
    </lineage>
</organism>
<feature type="region of interest" description="Disordered" evidence="5">
    <location>
        <begin position="108"/>
        <end position="151"/>
    </location>
</feature>
<dbReference type="PROSITE" id="PS50090">
    <property type="entry name" value="MYB_LIKE"/>
    <property type="match status" value="2"/>
</dbReference>
<evidence type="ECO:0008006" key="10">
    <source>
        <dbReference type="Google" id="ProtNLM"/>
    </source>
</evidence>
<dbReference type="SMART" id="SM00717">
    <property type="entry name" value="SANT"/>
    <property type="match status" value="2"/>
</dbReference>
<dbReference type="EMBL" id="GBRH01264206">
    <property type="protein sequence ID" value="JAD33689.1"/>
    <property type="molecule type" value="Transcribed_RNA"/>
</dbReference>
<feature type="domain" description="HTH myb-type" evidence="8">
    <location>
        <begin position="151"/>
        <end position="199"/>
    </location>
</feature>
<dbReference type="InterPro" id="IPR017930">
    <property type="entry name" value="Myb_dom"/>
</dbReference>
<evidence type="ECO:0000259" key="7">
    <source>
        <dbReference type="PROSITE" id="PS51293"/>
    </source>
</evidence>
<feature type="domain" description="Myb-like" evidence="6">
    <location>
        <begin position="23"/>
        <end position="66"/>
    </location>
</feature>
<feature type="domain" description="SANT" evidence="7">
    <location>
        <begin position="146"/>
        <end position="201"/>
    </location>
</feature>
<dbReference type="PROSITE" id="PS51293">
    <property type="entry name" value="SANT"/>
    <property type="match status" value="1"/>
</dbReference>
<proteinExistence type="predicted"/>
<keyword evidence="2" id="KW-0238">DNA-binding</keyword>
<dbReference type="NCBIfam" id="TIGR01557">
    <property type="entry name" value="myb_SHAQKYF"/>
    <property type="match status" value="1"/>
</dbReference>
<dbReference type="CDD" id="cd00167">
    <property type="entry name" value="SANT"/>
    <property type="match status" value="2"/>
</dbReference>
<evidence type="ECO:0000313" key="9">
    <source>
        <dbReference type="EMBL" id="JAD33689.1"/>
    </source>
</evidence>
<dbReference type="InterPro" id="IPR001005">
    <property type="entry name" value="SANT/Myb"/>
</dbReference>
<dbReference type="Gene3D" id="1.10.10.60">
    <property type="entry name" value="Homeodomain-like"/>
    <property type="match status" value="2"/>
</dbReference>
<dbReference type="InterPro" id="IPR009057">
    <property type="entry name" value="Homeodomain-like_sf"/>
</dbReference>